<dbReference type="Proteomes" id="UP000269410">
    <property type="component" value="Unassembled WGS sequence"/>
</dbReference>
<organism evidence="1 2">
    <name type="scientific">Candidatus Dojkabacteria bacterium</name>
    <dbReference type="NCBI Taxonomy" id="2099670"/>
    <lineage>
        <taxon>Bacteria</taxon>
        <taxon>Candidatus Dojkabacteria</taxon>
    </lineage>
</organism>
<reference evidence="1 2" key="1">
    <citation type="submission" date="2018-10" db="EMBL/GenBank/DDBJ databases">
        <title>Thermophilic Lithotrophy and Phototrophy in an Intertidal, Iron-rich, Geothermal Spring.</title>
        <authorList>
            <person name="Ward L.M."/>
            <person name="Idei A."/>
            <person name="Nakagawa M."/>
            <person name="Ueno Y."/>
            <person name="Fischer W."/>
            <person name="Mcglynn S.E."/>
        </authorList>
    </citation>
    <scope>NUCLEOTIDE SEQUENCE [LARGE SCALE GENOMIC DNA]</scope>
    <source>
        <strain evidence="1">J137</strain>
    </source>
</reference>
<evidence type="ECO:0000313" key="2">
    <source>
        <dbReference type="Proteomes" id="UP000269410"/>
    </source>
</evidence>
<dbReference type="EMBL" id="RFKV01000007">
    <property type="protein sequence ID" value="RMD77710.1"/>
    <property type="molecule type" value="Genomic_DNA"/>
</dbReference>
<comment type="caution">
    <text evidence="1">The sequence shown here is derived from an EMBL/GenBank/DDBJ whole genome shotgun (WGS) entry which is preliminary data.</text>
</comment>
<proteinExistence type="predicted"/>
<gene>
    <name evidence="1" type="ORF">D6810_00240</name>
</gene>
<sequence length="65" mass="7611">MEADFAFRLSDAFSRLGIPTYFLGFEKPHLWVEDNNFSKNINVLTVKTFKYPLFSFEVKESSLVK</sequence>
<name>A0A3M0YZX9_9BACT</name>
<accession>A0A3M0YZX9</accession>
<protein>
    <submittedName>
        <fullName evidence="1">Uncharacterized protein</fullName>
    </submittedName>
</protein>
<evidence type="ECO:0000313" key="1">
    <source>
        <dbReference type="EMBL" id="RMD77710.1"/>
    </source>
</evidence>
<dbReference type="AlphaFoldDB" id="A0A3M0YZX9"/>